<keyword evidence="1" id="KW-1133">Transmembrane helix</keyword>
<evidence type="ECO:0000313" key="2">
    <source>
        <dbReference type="EMBL" id="ORZ07368.1"/>
    </source>
</evidence>
<evidence type="ECO:0000313" key="3">
    <source>
        <dbReference type="Proteomes" id="UP000193560"/>
    </source>
</evidence>
<keyword evidence="1" id="KW-0472">Membrane</keyword>
<proteinExistence type="predicted"/>
<comment type="caution">
    <text evidence="2">The sequence shown here is derived from an EMBL/GenBank/DDBJ whole genome shotgun (WGS) entry which is preliminary data.</text>
</comment>
<dbReference type="Proteomes" id="UP000193560">
    <property type="component" value="Unassembled WGS sequence"/>
</dbReference>
<name>A0A1X2I1F5_9FUNG</name>
<organism evidence="2 3">
    <name type="scientific">Absidia repens</name>
    <dbReference type="NCBI Taxonomy" id="90262"/>
    <lineage>
        <taxon>Eukaryota</taxon>
        <taxon>Fungi</taxon>
        <taxon>Fungi incertae sedis</taxon>
        <taxon>Mucoromycota</taxon>
        <taxon>Mucoromycotina</taxon>
        <taxon>Mucoromycetes</taxon>
        <taxon>Mucorales</taxon>
        <taxon>Cunninghamellaceae</taxon>
        <taxon>Absidia</taxon>
    </lineage>
</organism>
<gene>
    <name evidence="2" type="ORF">BCR42DRAFT_426118</name>
</gene>
<protein>
    <submittedName>
        <fullName evidence="2">Uncharacterized protein</fullName>
    </submittedName>
</protein>
<reference evidence="2 3" key="1">
    <citation type="submission" date="2016-07" db="EMBL/GenBank/DDBJ databases">
        <title>Pervasive Adenine N6-methylation of Active Genes in Fungi.</title>
        <authorList>
            <consortium name="DOE Joint Genome Institute"/>
            <person name="Mondo S.J."/>
            <person name="Dannebaum R.O."/>
            <person name="Kuo R.C."/>
            <person name="Labutti K."/>
            <person name="Haridas S."/>
            <person name="Kuo A."/>
            <person name="Salamov A."/>
            <person name="Ahrendt S.R."/>
            <person name="Lipzen A."/>
            <person name="Sullivan W."/>
            <person name="Andreopoulos W.B."/>
            <person name="Clum A."/>
            <person name="Lindquist E."/>
            <person name="Daum C."/>
            <person name="Ramamoorthy G.K."/>
            <person name="Gryganskyi A."/>
            <person name="Culley D."/>
            <person name="Magnuson J.K."/>
            <person name="James T.Y."/>
            <person name="O'Malley M.A."/>
            <person name="Stajich J.E."/>
            <person name="Spatafora J.W."/>
            <person name="Visel A."/>
            <person name="Grigoriev I.V."/>
        </authorList>
    </citation>
    <scope>NUCLEOTIDE SEQUENCE [LARGE SCALE GENOMIC DNA]</scope>
    <source>
        <strain evidence="2 3">NRRL 1336</strain>
    </source>
</reference>
<evidence type="ECO:0000256" key="1">
    <source>
        <dbReference type="SAM" id="Phobius"/>
    </source>
</evidence>
<accession>A0A1X2I1F5</accession>
<feature type="transmembrane region" description="Helical" evidence="1">
    <location>
        <begin position="12"/>
        <end position="32"/>
    </location>
</feature>
<dbReference type="EMBL" id="MCGE01000035">
    <property type="protein sequence ID" value="ORZ07368.1"/>
    <property type="molecule type" value="Genomic_DNA"/>
</dbReference>
<keyword evidence="3" id="KW-1185">Reference proteome</keyword>
<dbReference type="AlphaFoldDB" id="A0A1X2I1F5"/>
<keyword evidence="1" id="KW-0812">Transmembrane</keyword>
<sequence>MRMDNSEYNSDGSFFLFQTVRYSIAFVLFYFFCPTQKCSDGDHCLFLQHQG</sequence>